<protein>
    <submittedName>
        <fullName evidence="2">Uncharacterized protein</fullName>
    </submittedName>
</protein>
<dbReference type="EMBL" id="VIIS01001774">
    <property type="protein sequence ID" value="KAF0293065.1"/>
    <property type="molecule type" value="Genomic_DNA"/>
</dbReference>
<evidence type="ECO:0000313" key="2">
    <source>
        <dbReference type="EMBL" id="KAF0293065.1"/>
    </source>
</evidence>
<sequence length="170" mass="18175">MREEGYKKAGDCGEGVSVPVAQWSCQQPDRPEDIQLGSTMARAGRQQILLLLATLASLGTTAPGEGRKGDGGALSLPDDRSLLHLAADSGDGAPQQRTYDLVPAATGYGHDKKYHHDKKYGNKYHSDNGHGASKYGNKGYKGGKYYKKGYGHHGKKYGAHGKGNKKVSDS</sequence>
<feature type="region of interest" description="Disordered" evidence="1">
    <location>
        <begin position="151"/>
        <end position="170"/>
    </location>
</feature>
<dbReference type="Proteomes" id="UP000440578">
    <property type="component" value="Unassembled WGS sequence"/>
</dbReference>
<gene>
    <name evidence="2" type="ORF">FJT64_009032</name>
</gene>
<accession>A0A6A4VGI7</accession>
<feature type="region of interest" description="Disordered" evidence="1">
    <location>
        <begin position="110"/>
        <end position="139"/>
    </location>
</feature>
<feature type="compositionally biased region" description="Basic residues" evidence="1">
    <location>
        <begin position="112"/>
        <end position="122"/>
    </location>
</feature>
<keyword evidence="3" id="KW-1185">Reference proteome</keyword>
<dbReference type="AlphaFoldDB" id="A0A6A4VGI7"/>
<evidence type="ECO:0000313" key="3">
    <source>
        <dbReference type="Proteomes" id="UP000440578"/>
    </source>
</evidence>
<comment type="caution">
    <text evidence="2">The sequence shown here is derived from an EMBL/GenBank/DDBJ whole genome shotgun (WGS) entry which is preliminary data.</text>
</comment>
<reference evidence="2 3" key="1">
    <citation type="submission" date="2019-07" db="EMBL/GenBank/DDBJ databases">
        <title>Draft genome assembly of a fouling barnacle, Amphibalanus amphitrite (Darwin, 1854): The first reference genome for Thecostraca.</title>
        <authorList>
            <person name="Kim W."/>
        </authorList>
    </citation>
    <scope>NUCLEOTIDE SEQUENCE [LARGE SCALE GENOMIC DNA]</scope>
    <source>
        <strain evidence="2">SNU_AA5</strain>
        <tissue evidence="2">Soma without cirri and trophi</tissue>
    </source>
</reference>
<name>A0A6A4VGI7_AMPAM</name>
<evidence type="ECO:0000256" key="1">
    <source>
        <dbReference type="SAM" id="MobiDB-lite"/>
    </source>
</evidence>
<proteinExistence type="predicted"/>
<organism evidence="2 3">
    <name type="scientific">Amphibalanus amphitrite</name>
    <name type="common">Striped barnacle</name>
    <name type="synonym">Balanus amphitrite</name>
    <dbReference type="NCBI Taxonomy" id="1232801"/>
    <lineage>
        <taxon>Eukaryota</taxon>
        <taxon>Metazoa</taxon>
        <taxon>Ecdysozoa</taxon>
        <taxon>Arthropoda</taxon>
        <taxon>Crustacea</taxon>
        <taxon>Multicrustacea</taxon>
        <taxon>Cirripedia</taxon>
        <taxon>Thoracica</taxon>
        <taxon>Thoracicalcarea</taxon>
        <taxon>Balanomorpha</taxon>
        <taxon>Balanoidea</taxon>
        <taxon>Balanidae</taxon>
        <taxon>Amphibalaninae</taxon>
        <taxon>Amphibalanus</taxon>
    </lineage>
</organism>